<gene>
    <name evidence="2" type="ORF">CCACVL1_12762</name>
</gene>
<evidence type="ECO:0000259" key="1">
    <source>
        <dbReference type="PROSITE" id="PS51186"/>
    </source>
</evidence>
<dbReference type="GO" id="GO:0016747">
    <property type="term" value="F:acyltransferase activity, transferring groups other than amino-acyl groups"/>
    <property type="evidence" value="ECO:0007669"/>
    <property type="project" value="InterPro"/>
</dbReference>
<dbReference type="InterPro" id="IPR016181">
    <property type="entry name" value="Acyl_CoA_acyltransferase"/>
</dbReference>
<dbReference type="PANTHER" id="PTHR46067:SF24">
    <property type="entry name" value="ACYL-COA N-ACYLTRANSFERASES (NAT) SUPERFAMILY PROTEIN"/>
    <property type="match status" value="1"/>
</dbReference>
<evidence type="ECO:0000313" key="3">
    <source>
        <dbReference type="Proteomes" id="UP000188268"/>
    </source>
</evidence>
<dbReference type="Gene3D" id="3.40.630.30">
    <property type="match status" value="1"/>
</dbReference>
<reference evidence="2 3" key="1">
    <citation type="submission" date="2013-09" db="EMBL/GenBank/DDBJ databases">
        <title>Corchorus capsularis genome sequencing.</title>
        <authorList>
            <person name="Alam M."/>
            <person name="Haque M.S."/>
            <person name="Islam M.S."/>
            <person name="Emdad E.M."/>
            <person name="Islam M.M."/>
            <person name="Ahmed B."/>
            <person name="Halim A."/>
            <person name="Hossen Q.M.M."/>
            <person name="Hossain M.Z."/>
            <person name="Ahmed R."/>
            <person name="Khan M.M."/>
            <person name="Islam R."/>
            <person name="Rashid M.M."/>
            <person name="Khan S.A."/>
            <person name="Rahman M.S."/>
            <person name="Alam M."/>
        </authorList>
    </citation>
    <scope>NUCLEOTIDE SEQUENCE [LARGE SCALE GENOMIC DNA]</scope>
    <source>
        <strain evidence="3">cv. CVL-1</strain>
        <tissue evidence="2">Whole seedling</tissue>
    </source>
</reference>
<dbReference type="InterPro" id="IPR000182">
    <property type="entry name" value="GNAT_dom"/>
</dbReference>
<dbReference type="STRING" id="210143.A0A1R3IDV3"/>
<dbReference type="Pfam" id="PF13302">
    <property type="entry name" value="Acetyltransf_3"/>
    <property type="match status" value="1"/>
</dbReference>
<comment type="caution">
    <text evidence="2">The sequence shown here is derived from an EMBL/GenBank/DDBJ whole genome shotgun (WGS) entry which is preliminary data.</text>
</comment>
<organism evidence="2 3">
    <name type="scientific">Corchorus capsularis</name>
    <name type="common">Jute</name>
    <dbReference type="NCBI Taxonomy" id="210143"/>
    <lineage>
        <taxon>Eukaryota</taxon>
        <taxon>Viridiplantae</taxon>
        <taxon>Streptophyta</taxon>
        <taxon>Embryophyta</taxon>
        <taxon>Tracheophyta</taxon>
        <taxon>Spermatophyta</taxon>
        <taxon>Magnoliopsida</taxon>
        <taxon>eudicotyledons</taxon>
        <taxon>Gunneridae</taxon>
        <taxon>Pentapetalae</taxon>
        <taxon>rosids</taxon>
        <taxon>malvids</taxon>
        <taxon>Malvales</taxon>
        <taxon>Malvaceae</taxon>
        <taxon>Grewioideae</taxon>
        <taxon>Apeibeae</taxon>
        <taxon>Corchorus</taxon>
    </lineage>
</organism>
<dbReference type="SUPFAM" id="SSF55729">
    <property type="entry name" value="Acyl-CoA N-acyltransferases (Nat)"/>
    <property type="match status" value="1"/>
</dbReference>
<dbReference type="Proteomes" id="UP000188268">
    <property type="component" value="Unassembled WGS sequence"/>
</dbReference>
<proteinExistence type="predicted"/>
<dbReference type="OMA" id="FDDLYMY"/>
<dbReference type="Gramene" id="OMO80769">
    <property type="protein sequence ID" value="OMO80769"/>
    <property type="gene ID" value="CCACVL1_12762"/>
</dbReference>
<accession>A0A1R3IDV3</accession>
<name>A0A1R3IDV3_COCAP</name>
<feature type="domain" description="N-acetyltransferase" evidence="1">
    <location>
        <begin position="4"/>
        <end position="157"/>
    </location>
</feature>
<dbReference type="PROSITE" id="PS51186">
    <property type="entry name" value="GNAT"/>
    <property type="match status" value="1"/>
</dbReference>
<sequence length="173" mass="19742">MGEITLRPYELSDIDEFLEWANDEEVIRLSRLDRFNSREDALCYFKEVVMPHPCYRAICLDGRPIGFIAFDPAGSGIFKCRGYIGYALGSKYRGQGLTTKAVKMLTSAVFKEFPEIEKVEAAVDVENKASQRVLEKAGYQKEGLLRKWMVFKEKTTDVFLFGILSTDHVVSTY</sequence>
<dbReference type="PANTHER" id="PTHR46067">
    <property type="entry name" value="ACYL-COA N-ACYLTRANSFERASES (NAT) SUPERFAMILY PROTEIN"/>
    <property type="match status" value="1"/>
</dbReference>
<evidence type="ECO:0000313" key="2">
    <source>
        <dbReference type="EMBL" id="OMO80769.1"/>
    </source>
</evidence>
<dbReference type="EMBL" id="AWWV01010254">
    <property type="protein sequence ID" value="OMO80769.1"/>
    <property type="molecule type" value="Genomic_DNA"/>
</dbReference>
<keyword evidence="3" id="KW-1185">Reference proteome</keyword>
<dbReference type="OrthoDB" id="630895at2759"/>
<protein>
    <recommendedName>
        <fullName evidence="1">N-acetyltransferase domain-containing protein</fullName>
    </recommendedName>
</protein>
<dbReference type="AlphaFoldDB" id="A0A1R3IDV3"/>